<reference evidence="1 2" key="1">
    <citation type="submission" date="2018-06" db="EMBL/GenBank/DDBJ databases">
        <title>Genome sequence of Enterococcus phage phiEF17H.</title>
        <authorList>
            <person name="Uchiyama J."/>
            <person name="Matsuzaki S."/>
            <person name="Nasukawa T."/>
        </authorList>
    </citation>
    <scope>NUCLEOTIDE SEQUENCE [LARGE SCALE GENOMIC DNA]</scope>
</reference>
<dbReference type="EMBL" id="AP018714">
    <property type="protein sequence ID" value="BBE37074.1"/>
    <property type="molecule type" value="Genomic_DNA"/>
</dbReference>
<keyword evidence="2" id="KW-1185">Reference proteome</keyword>
<evidence type="ECO:0000313" key="2">
    <source>
        <dbReference type="Proteomes" id="UP000258404"/>
    </source>
</evidence>
<dbReference type="Proteomes" id="UP000258404">
    <property type="component" value="Segment"/>
</dbReference>
<sequence length="321" mass="36904">MIKIAKDRKEIFIEKLKSVKGTDFELIGEFTKQREKTLFRHNVCGHVWETTPVVLLNSKKGGGCPHCQYRNKATSPKEYEKRVTDTFKGEYVVLNINEYKNNSTKLKFLHSKCGTEFYLRPASLFINATSCPNCSKNNRCSTKRTTNEFRELLLKTKGYSYELTEDAEYTGANKKIKVRHTTCGYVWEARANHLLQGSGCPRCNESKGELLVATILKLSNTSFLREHTFDDCRSTRPLPFDFALISNNKVRGLIEYDGEQHTKPVSCFGGEQKFKSTVRNDNTKNDYCTHKKIPLLRVSYTNSPEQIEHLVQQFLKSIDLL</sequence>
<dbReference type="Gene3D" id="3.40.960.10">
    <property type="entry name" value="VSR Endonuclease"/>
    <property type="match status" value="1"/>
</dbReference>
<accession>A0A2Z6FZA4</accession>
<proteinExistence type="predicted"/>
<evidence type="ECO:0008006" key="3">
    <source>
        <dbReference type="Google" id="ProtNLM"/>
    </source>
</evidence>
<organism evidence="1 2">
    <name type="scientific">Enterococcus phage phiEF17H</name>
    <dbReference type="NCBI Taxonomy" id="2218497"/>
    <lineage>
        <taxon>Viruses</taxon>
        <taxon>Duplodnaviria</taxon>
        <taxon>Heunggongvirae</taxon>
        <taxon>Uroviricota</taxon>
        <taxon>Caudoviricetes</taxon>
        <taxon>Herelleviridae</taxon>
        <taxon>Brockvirinae</taxon>
        <taxon>Kochikohdavirus</taxon>
        <taxon>Kochikohdavirus Ef17h</taxon>
    </lineage>
</organism>
<evidence type="ECO:0000313" key="1">
    <source>
        <dbReference type="EMBL" id="BBE37074.1"/>
    </source>
</evidence>
<protein>
    <recommendedName>
        <fullName evidence="3">DUF2726 domain-containing protein</fullName>
    </recommendedName>
</protein>
<name>A0A2Z6FZA4_9CAUD</name>
<gene>
    <name evidence="1" type="ORF">PHIEF17H_0050</name>
</gene>